<evidence type="ECO:0000256" key="2">
    <source>
        <dbReference type="SAM" id="SignalP"/>
    </source>
</evidence>
<dbReference type="EMBL" id="JBHSAP010000009">
    <property type="protein sequence ID" value="MFC4076605.1"/>
    <property type="molecule type" value="Genomic_DNA"/>
</dbReference>
<comment type="caution">
    <text evidence="3">The sequence shown here is derived from an EMBL/GenBank/DDBJ whole genome shotgun (WGS) entry which is preliminary data.</text>
</comment>
<feature type="region of interest" description="Disordered" evidence="1">
    <location>
        <begin position="313"/>
        <end position="360"/>
    </location>
</feature>
<accession>A0ABV8JE59</accession>
<dbReference type="Proteomes" id="UP001595843">
    <property type="component" value="Unassembled WGS sequence"/>
</dbReference>
<evidence type="ECO:0000313" key="3">
    <source>
        <dbReference type="EMBL" id="MFC4076605.1"/>
    </source>
</evidence>
<organism evidence="3 4">
    <name type="scientific">Salinithrix halophila</name>
    <dbReference type="NCBI Taxonomy" id="1485204"/>
    <lineage>
        <taxon>Bacteria</taxon>
        <taxon>Bacillati</taxon>
        <taxon>Bacillota</taxon>
        <taxon>Bacilli</taxon>
        <taxon>Bacillales</taxon>
        <taxon>Thermoactinomycetaceae</taxon>
        <taxon>Salinithrix</taxon>
    </lineage>
</organism>
<feature type="signal peptide" evidence="2">
    <location>
        <begin position="1"/>
        <end position="24"/>
    </location>
</feature>
<feature type="compositionally biased region" description="Basic and acidic residues" evidence="1">
    <location>
        <begin position="42"/>
        <end position="51"/>
    </location>
</feature>
<feature type="region of interest" description="Disordered" evidence="1">
    <location>
        <begin position="26"/>
        <end position="51"/>
    </location>
</feature>
<sequence length="360" mass="40884">MKLKYTILMYMVLLLICGCSSSHSYPPQTKQPSSLEQSDLSRSLEEEGDRPDTRFSMAYEGKEWSLNLASVGFDGIDPTTLDREAFYQWLSDVEKEVNRPPESAHFEKGKILSHRDGRKLDRSVVEGWLDHIHDYTGRTLEAPIQVWKPPITTTTLKRIREKRLSIYTTRYNPHNENRTHNIDLSTLAIDYRVIPVGEVFSFNQVVGVRTTERGYRPAPVIVRGEYTEGIGGGICQTSTTLFNSVERAGLRILQRVSHSKQVTYVPAGQDATVSWGGPDFRFQNQLNRPILIRAKAKGGLLTVSIYGSSDILYKPRPTPEPPAEEPKTEKVPKPKRRQPLNRAKEYKKAPLPQTRFEISG</sequence>
<dbReference type="InterPro" id="IPR007391">
    <property type="entry name" value="Vancomycin_resist_VanW"/>
</dbReference>
<keyword evidence="4" id="KW-1185">Reference proteome</keyword>
<reference evidence="4" key="1">
    <citation type="journal article" date="2019" name="Int. J. Syst. Evol. Microbiol.">
        <title>The Global Catalogue of Microorganisms (GCM) 10K type strain sequencing project: providing services to taxonomists for standard genome sequencing and annotation.</title>
        <authorList>
            <consortium name="The Broad Institute Genomics Platform"/>
            <consortium name="The Broad Institute Genome Sequencing Center for Infectious Disease"/>
            <person name="Wu L."/>
            <person name="Ma J."/>
        </authorList>
    </citation>
    <scope>NUCLEOTIDE SEQUENCE [LARGE SCALE GENOMIC DNA]</scope>
    <source>
        <strain evidence="4">IBRC-M 10813</strain>
    </source>
</reference>
<keyword evidence="2" id="KW-0732">Signal</keyword>
<dbReference type="PANTHER" id="PTHR35788:SF1">
    <property type="entry name" value="EXPORTED PROTEIN"/>
    <property type="match status" value="1"/>
</dbReference>
<dbReference type="PANTHER" id="PTHR35788">
    <property type="entry name" value="EXPORTED PROTEIN-RELATED"/>
    <property type="match status" value="1"/>
</dbReference>
<proteinExistence type="predicted"/>
<dbReference type="Pfam" id="PF04294">
    <property type="entry name" value="VanW"/>
    <property type="match status" value="1"/>
</dbReference>
<dbReference type="RefSeq" id="WP_380703693.1">
    <property type="nucleotide sequence ID" value="NZ_JBHSAP010000009.1"/>
</dbReference>
<protein>
    <submittedName>
        <fullName evidence="3">VanW family protein</fullName>
    </submittedName>
</protein>
<feature type="chain" id="PRO_5045298446" evidence="2">
    <location>
        <begin position="25"/>
        <end position="360"/>
    </location>
</feature>
<dbReference type="InterPro" id="IPR052913">
    <property type="entry name" value="Glycopeptide_resist_protein"/>
</dbReference>
<dbReference type="PROSITE" id="PS51257">
    <property type="entry name" value="PROKAR_LIPOPROTEIN"/>
    <property type="match status" value="1"/>
</dbReference>
<evidence type="ECO:0000256" key="1">
    <source>
        <dbReference type="SAM" id="MobiDB-lite"/>
    </source>
</evidence>
<gene>
    <name evidence="3" type="ORF">ACFOUO_07260</name>
</gene>
<feature type="compositionally biased region" description="Polar residues" evidence="1">
    <location>
        <begin position="26"/>
        <end position="41"/>
    </location>
</feature>
<name>A0ABV8JE59_9BACL</name>
<evidence type="ECO:0000313" key="4">
    <source>
        <dbReference type="Proteomes" id="UP001595843"/>
    </source>
</evidence>